<evidence type="ECO:0000313" key="2">
    <source>
        <dbReference type="EMBL" id="PMC64610.1"/>
    </source>
</evidence>
<feature type="signal peptide" evidence="1">
    <location>
        <begin position="1"/>
        <end position="21"/>
    </location>
</feature>
<name>A0A2N6T5N1_9CORY</name>
<feature type="chain" id="PRO_5038786481" description="Secreted protein" evidence="1">
    <location>
        <begin position="22"/>
        <end position="65"/>
    </location>
</feature>
<proteinExistence type="predicted"/>
<gene>
    <name evidence="2" type="ORF">CJ203_04710</name>
</gene>
<accession>A0A2N6T5N1</accession>
<dbReference type="AlphaFoldDB" id="A0A2N6T5N1"/>
<keyword evidence="3" id="KW-1185">Reference proteome</keyword>
<keyword evidence="1" id="KW-0732">Signal</keyword>
<evidence type="ECO:0008006" key="4">
    <source>
        <dbReference type="Google" id="ProtNLM"/>
    </source>
</evidence>
<evidence type="ECO:0000256" key="1">
    <source>
        <dbReference type="SAM" id="SignalP"/>
    </source>
</evidence>
<reference evidence="2 3" key="1">
    <citation type="submission" date="2017-09" db="EMBL/GenBank/DDBJ databases">
        <title>Bacterial strain isolated from the female urinary microbiota.</title>
        <authorList>
            <person name="Thomas-White K."/>
            <person name="Kumar N."/>
            <person name="Forster S."/>
            <person name="Putonti C."/>
            <person name="Lawley T."/>
            <person name="Wolfe A.J."/>
        </authorList>
    </citation>
    <scope>NUCLEOTIDE SEQUENCE [LARGE SCALE GENOMIC DNA]</scope>
    <source>
        <strain evidence="2 3">UMB0792</strain>
    </source>
</reference>
<protein>
    <recommendedName>
        <fullName evidence="4">Secreted protein</fullName>
    </recommendedName>
</protein>
<dbReference type="Proteomes" id="UP000235836">
    <property type="component" value="Unassembled WGS sequence"/>
</dbReference>
<evidence type="ECO:0000313" key="3">
    <source>
        <dbReference type="Proteomes" id="UP000235836"/>
    </source>
</evidence>
<sequence length="65" mass="6915">MPGFRPLKNAIPLLFVSASTASPRPSAFASSTVSCEAFLRASTVEKSAFTRCKRKTIPETGPKGN</sequence>
<organism evidence="2 3">
    <name type="scientific">Corynebacterium tuscaniense</name>
    <dbReference type="NCBI Taxonomy" id="302449"/>
    <lineage>
        <taxon>Bacteria</taxon>
        <taxon>Bacillati</taxon>
        <taxon>Actinomycetota</taxon>
        <taxon>Actinomycetes</taxon>
        <taxon>Mycobacteriales</taxon>
        <taxon>Corynebacteriaceae</taxon>
        <taxon>Corynebacterium</taxon>
    </lineage>
</organism>
<dbReference type="PROSITE" id="PS51257">
    <property type="entry name" value="PROKAR_LIPOPROTEIN"/>
    <property type="match status" value="1"/>
</dbReference>
<comment type="caution">
    <text evidence="2">The sequence shown here is derived from an EMBL/GenBank/DDBJ whole genome shotgun (WGS) entry which is preliminary data.</text>
</comment>
<dbReference type="EMBL" id="PNHG01000005">
    <property type="protein sequence ID" value="PMC64610.1"/>
    <property type="molecule type" value="Genomic_DNA"/>
</dbReference>